<comment type="catalytic activity">
    <reaction evidence="3">
        <text>Random hydrolysis of (1-&gt;4)-linkages between N-acetyl-beta-D-glucosamine and D-glucuronate residues in hyaluronate.</text>
        <dbReference type="EC" id="3.2.1.35"/>
    </reaction>
</comment>
<evidence type="ECO:0000256" key="3">
    <source>
        <dbReference type="RuleBase" id="RU610713"/>
    </source>
</evidence>
<protein>
    <recommendedName>
        <fullName evidence="3">Hyaluronidase</fullName>
        <ecNumber evidence="3">3.2.1.35</ecNumber>
    </recommendedName>
</protein>
<evidence type="ECO:0000256" key="2">
    <source>
        <dbReference type="ARBA" id="ARBA00023157"/>
    </source>
</evidence>
<dbReference type="InterPro" id="IPR018155">
    <property type="entry name" value="Hyaluronidase"/>
</dbReference>
<gene>
    <name evidence="4" type="ORF">DPMN_126119</name>
</gene>
<dbReference type="PRINTS" id="PR00846">
    <property type="entry name" value="GLHYDRLASE56"/>
</dbReference>
<comment type="similarity">
    <text evidence="1 3">Belongs to the glycosyl hydrolase 56 family.</text>
</comment>
<keyword evidence="5" id="KW-1185">Reference proteome</keyword>
<comment type="caution">
    <text evidence="4">The sequence shown here is derived from an EMBL/GenBank/DDBJ whole genome shotgun (WGS) entry which is preliminary data.</text>
</comment>
<dbReference type="SUPFAM" id="SSF51445">
    <property type="entry name" value="(Trans)glycosidases"/>
    <property type="match status" value="1"/>
</dbReference>
<dbReference type="Pfam" id="PF01630">
    <property type="entry name" value="Glyco_hydro_56"/>
    <property type="match status" value="1"/>
</dbReference>
<sequence>MQVFKGVYFSAYINGIVESFREIPEEIRDFIKSLNTTEKCLRSFGVDIDLSAFDIVVNTGGTFEGDNMVIFYELGLYPYIDDDGNFVNGGLPQLSDLGSHLLKVKQDVAALIPDANFSGLAVIDWERWRPIFERDNYNNVQRQYITASEDLVRKAHPGWSDERVYEKARQEFENRARQFMERTLVHCSSIRPQGKWGFYGFPGCYNNHNQRTCDTKTMELNDEPDWMFQASSALFPSIYLREKFGNHQARYDRVHGILGEAIRVSNLYGSPYQPLVAYTRFRYGDTSEFYDVTDLHSTLGQTAEAGYNGAALWDSHASFETRDQCLDMRNYLDTTLGPFLKALQDAVNKCSRTKCSAHGRCKNRIRSRDREYGDKYKNKTKPSRAVLSIWETIVSVLRIFWFILLNFVNGERSYFENVGDVSCECFPGWKVATKLTKTTAVSVDWP</sequence>
<dbReference type="Gene3D" id="3.20.20.70">
    <property type="entry name" value="Aldolase class I"/>
    <property type="match status" value="1"/>
</dbReference>
<dbReference type="GO" id="GO:0004415">
    <property type="term" value="F:hyalurononglucosaminidase activity"/>
    <property type="evidence" value="ECO:0007669"/>
    <property type="project" value="UniProtKB-UniRule"/>
</dbReference>
<reference evidence="4" key="2">
    <citation type="submission" date="2020-11" db="EMBL/GenBank/DDBJ databases">
        <authorList>
            <person name="McCartney M.A."/>
            <person name="Auch B."/>
            <person name="Kono T."/>
            <person name="Mallez S."/>
            <person name="Becker A."/>
            <person name="Gohl D.M."/>
            <person name="Silverstein K.A.T."/>
            <person name="Koren S."/>
            <person name="Bechman K.B."/>
            <person name="Herman A."/>
            <person name="Abrahante J.E."/>
            <person name="Garbe J."/>
        </authorList>
    </citation>
    <scope>NUCLEOTIDE SEQUENCE</scope>
    <source>
        <strain evidence="4">Duluth1</strain>
        <tissue evidence="4">Whole animal</tissue>
    </source>
</reference>
<dbReference type="InterPro" id="IPR013785">
    <property type="entry name" value="Aldolase_TIM"/>
</dbReference>
<dbReference type="GO" id="GO:0030214">
    <property type="term" value="P:hyaluronan catabolic process"/>
    <property type="evidence" value="ECO:0007669"/>
    <property type="project" value="TreeGrafter"/>
</dbReference>
<dbReference type="AlphaFoldDB" id="A0A9D4JTN2"/>
<evidence type="ECO:0000313" key="4">
    <source>
        <dbReference type="EMBL" id="KAH3824285.1"/>
    </source>
</evidence>
<keyword evidence="3" id="KW-0326">Glycosidase</keyword>
<reference evidence="4" key="1">
    <citation type="journal article" date="2019" name="bioRxiv">
        <title>The Genome of the Zebra Mussel, Dreissena polymorpha: A Resource for Invasive Species Research.</title>
        <authorList>
            <person name="McCartney M.A."/>
            <person name="Auch B."/>
            <person name="Kono T."/>
            <person name="Mallez S."/>
            <person name="Zhang Y."/>
            <person name="Obille A."/>
            <person name="Becker A."/>
            <person name="Abrahante J.E."/>
            <person name="Garbe J."/>
            <person name="Badalamenti J.P."/>
            <person name="Herman A."/>
            <person name="Mangelson H."/>
            <person name="Liachko I."/>
            <person name="Sullivan S."/>
            <person name="Sone E.D."/>
            <person name="Koren S."/>
            <person name="Silverstein K.A.T."/>
            <person name="Beckman K.B."/>
            <person name="Gohl D.M."/>
        </authorList>
    </citation>
    <scope>NUCLEOTIDE SEQUENCE</scope>
    <source>
        <strain evidence="4">Duluth1</strain>
        <tissue evidence="4">Whole animal</tissue>
    </source>
</reference>
<dbReference type="InterPro" id="IPR017853">
    <property type="entry name" value="GH"/>
</dbReference>
<organism evidence="4 5">
    <name type="scientific">Dreissena polymorpha</name>
    <name type="common">Zebra mussel</name>
    <name type="synonym">Mytilus polymorpha</name>
    <dbReference type="NCBI Taxonomy" id="45954"/>
    <lineage>
        <taxon>Eukaryota</taxon>
        <taxon>Metazoa</taxon>
        <taxon>Spiralia</taxon>
        <taxon>Lophotrochozoa</taxon>
        <taxon>Mollusca</taxon>
        <taxon>Bivalvia</taxon>
        <taxon>Autobranchia</taxon>
        <taxon>Heteroconchia</taxon>
        <taxon>Euheterodonta</taxon>
        <taxon>Imparidentia</taxon>
        <taxon>Neoheterodontei</taxon>
        <taxon>Myida</taxon>
        <taxon>Dreissenoidea</taxon>
        <taxon>Dreissenidae</taxon>
        <taxon>Dreissena</taxon>
    </lineage>
</organism>
<keyword evidence="2" id="KW-1015">Disulfide bond</keyword>
<accession>A0A9D4JTN2</accession>
<dbReference type="GO" id="GO:0005975">
    <property type="term" value="P:carbohydrate metabolic process"/>
    <property type="evidence" value="ECO:0007669"/>
    <property type="project" value="InterPro"/>
</dbReference>
<dbReference type="Proteomes" id="UP000828390">
    <property type="component" value="Unassembled WGS sequence"/>
</dbReference>
<dbReference type="PANTHER" id="PTHR11769:SF35">
    <property type="entry name" value="HYALURONIDASE"/>
    <property type="match status" value="1"/>
</dbReference>
<dbReference type="EC" id="3.2.1.35" evidence="3"/>
<keyword evidence="3" id="KW-0378">Hydrolase</keyword>
<evidence type="ECO:0000313" key="5">
    <source>
        <dbReference type="Proteomes" id="UP000828390"/>
    </source>
</evidence>
<dbReference type="EMBL" id="JAIWYP010000005">
    <property type="protein sequence ID" value="KAH3824285.1"/>
    <property type="molecule type" value="Genomic_DNA"/>
</dbReference>
<evidence type="ECO:0000256" key="1">
    <source>
        <dbReference type="ARBA" id="ARBA00008871"/>
    </source>
</evidence>
<proteinExistence type="inferred from homology"/>
<name>A0A9D4JTN2_DREPO</name>
<dbReference type="PANTHER" id="PTHR11769">
    <property type="entry name" value="HYALURONIDASE"/>
    <property type="match status" value="1"/>
</dbReference>